<gene>
    <name evidence="1" type="ORF">N508_001090</name>
</gene>
<accession>V2QDA3</accession>
<dbReference type="OrthoDB" id="9796702at2"/>
<reference evidence="1" key="2">
    <citation type="submission" date="2022-05" db="EMBL/GenBank/DDBJ databases">
        <authorList>
            <person name="Proctor A.L."/>
            <person name="Phillips G.J."/>
            <person name="Wannemuehler M.J."/>
        </authorList>
    </citation>
    <scope>NUCLEOTIDE SEQUENCE</scope>
    <source>
        <strain evidence="1">ASF457</strain>
    </source>
</reference>
<protein>
    <submittedName>
        <fullName evidence="1">Uncharacterized protein</fullName>
    </submittedName>
</protein>
<dbReference type="Proteomes" id="UP000017429">
    <property type="component" value="Chromosome"/>
</dbReference>
<dbReference type="EMBL" id="CP097562">
    <property type="protein sequence ID" value="USF24015.1"/>
    <property type="molecule type" value="Genomic_DNA"/>
</dbReference>
<dbReference type="SUPFAM" id="SSF52266">
    <property type="entry name" value="SGNH hydrolase"/>
    <property type="match status" value="1"/>
</dbReference>
<evidence type="ECO:0000313" key="1">
    <source>
        <dbReference type="EMBL" id="USF24015.1"/>
    </source>
</evidence>
<name>V2QDA3_9BACT</name>
<dbReference type="AlphaFoldDB" id="V2QDA3"/>
<evidence type="ECO:0000313" key="2">
    <source>
        <dbReference type="Proteomes" id="UP000017429"/>
    </source>
</evidence>
<proteinExistence type="predicted"/>
<dbReference type="eggNOG" id="COG2755">
    <property type="taxonomic scope" value="Bacteria"/>
</dbReference>
<keyword evidence="2" id="KW-1185">Reference proteome</keyword>
<reference evidence="1" key="3">
    <citation type="submission" date="2022-06" db="EMBL/GenBank/DDBJ databases">
        <title>Resources to Facilitate Use of the Altered Schaedler Flora (ASF) Mouse Model to Study Microbiome Function.</title>
        <authorList>
            <person name="Proctor A."/>
            <person name="Parvinroo S."/>
            <person name="Richie T."/>
            <person name="Jia X."/>
            <person name="Lee S.T.M."/>
            <person name="Karp P.D."/>
            <person name="Paley S."/>
            <person name="Kostic A.D."/>
            <person name="Pierre J.F."/>
            <person name="Wannemuehler M.J."/>
            <person name="Phillips G.J."/>
        </authorList>
    </citation>
    <scope>NUCLEOTIDE SEQUENCE</scope>
    <source>
        <strain evidence="1">ASF457</strain>
    </source>
</reference>
<dbReference type="RefSeq" id="WP_023275386.1">
    <property type="nucleotide sequence ID" value="NZ_CP097562.1"/>
</dbReference>
<sequence length="475" mass="56747">MIKKVISLIIFTVLTILIAVNYEDIIKNKYESYNIKQYYNEKNNIDVFFLGTSRVYFTMSPMEIWHKYGIVSYNRGTAQQYYKVSYLFLEEILSKYNPKLIIFDTAYLEDLSYKEKQTMIHLQNLKNDFFKFYAYKYIYKNTDDILKNINTIKQYHSRWKELTKYDFTYDTFWKGRFSGSSYGSWLSKIHSINSVNRYENDNITQIELYPETIKYANMMVDLAAKHNCNILFVKMPFSANLLHSQLDKAFKLYAEEKGWNFINYNIMYDELNLNFNRDFRDWSHTNLYGSRKVMDHLIPYIIKHYNIQSHKNDPKYASWNEDYIKYARAVNREEIRELKSFTEWKNLAFYDNYTVMIAANGDVLKKLPDNLKNDLKSFGLKKYNSDKANMRYAAVIDENQIFFEEISNKPVKYKGRMKNIINLFISSDGKAAINVSGKNRSKNKYGLNFVIYDKVNREIVDSIYIDPDKPDVVRR</sequence>
<dbReference type="KEGG" id="msch:N508_001090"/>
<organism evidence="1 2">
    <name type="scientific">Mucispirillum schaedleri ASF457</name>
    <dbReference type="NCBI Taxonomy" id="1379858"/>
    <lineage>
        <taxon>Bacteria</taxon>
        <taxon>Pseudomonadati</taxon>
        <taxon>Deferribacterota</taxon>
        <taxon>Deferribacteres</taxon>
        <taxon>Deferribacterales</taxon>
        <taxon>Mucispirillaceae</taxon>
        <taxon>Mucispirillum</taxon>
    </lineage>
</organism>
<reference evidence="1" key="1">
    <citation type="journal article" date="2014" name="Genome Announc.">
        <title>Draft genome sequences of the altered schaedler flora, a defined bacterial community from gnotobiotic mice.</title>
        <authorList>
            <person name="Wannemuehler M.J."/>
            <person name="Overstreet A.M."/>
            <person name="Ward D.V."/>
            <person name="Phillips G.J."/>
        </authorList>
    </citation>
    <scope>NUCLEOTIDE SEQUENCE</scope>
    <source>
        <strain evidence="1">ASF457</strain>
    </source>
</reference>